<dbReference type="Pfam" id="PF13537">
    <property type="entry name" value="GATase_7"/>
    <property type="match status" value="1"/>
</dbReference>
<dbReference type="EMBL" id="QUBG01000002">
    <property type="protein sequence ID" value="TPR45064.1"/>
    <property type="molecule type" value="Genomic_DNA"/>
</dbReference>
<evidence type="ECO:0000256" key="4">
    <source>
        <dbReference type="ARBA" id="ARBA00022679"/>
    </source>
</evidence>
<comment type="function">
    <text evidence="7">Catalyzes the formation of phosphoribosylamine from phosphoribosylpyrophosphate (PRPP) and glutamine.</text>
</comment>
<feature type="domain" description="Glutamine amidotransferase type-2" evidence="11">
    <location>
        <begin position="12"/>
        <end position="232"/>
    </location>
</feature>
<dbReference type="PROSITE" id="PS51278">
    <property type="entry name" value="GATASE_TYPE_2"/>
    <property type="match status" value="1"/>
</dbReference>
<dbReference type="InterPro" id="IPR029055">
    <property type="entry name" value="Ntn_hydrolases_N"/>
</dbReference>
<dbReference type="InterPro" id="IPR017932">
    <property type="entry name" value="GATase_2_dom"/>
</dbReference>
<dbReference type="Pfam" id="PF00156">
    <property type="entry name" value="Pribosyltran"/>
    <property type="match status" value="1"/>
</dbReference>
<feature type="active site" description="Nucleophile" evidence="7 9">
    <location>
        <position position="12"/>
    </location>
</feature>
<feature type="binding site" evidence="7 10">
    <location>
        <position position="357"/>
    </location>
    <ligand>
        <name>Mg(2+)</name>
        <dbReference type="ChEBI" id="CHEBI:18420"/>
    </ligand>
</feature>
<proteinExistence type="inferred from homology"/>
<evidence type="ECO:0000256" key="9">
    <source>
        <dbReference type="PIRSR" id="PIRSR000485-1"/>
    </source>
</evidence>
<dbReference type="Gene3D" id="3.40.50.2020">
    <property type="match status" value="1"/>
</dbReference>
<dbReference type="SUPFAM" id="SSF53271">
    <property type="entry name" value="PRTase-like"/>
    <property type="match status" value="1"/>
</dbReference>
<dbReference type="Gene3D" id="3.60.20.10">
    <property type="entry name" value="Glutamine Phosphoribosylpyrophosphate, subunit 1, domain 1"/>
    <property type="match status" value="1"/>
</dbReference>
<evidence type="ECO:0000256" key="1">
    <source>
        <dbReference type="ARBA" id="ARBA00005209"/>
    </source>
</evidence>
<dbReference type="Proteomes" id="UP000784700">
    <property type="component" value="Unassembled WGS sequence"/>
</dbReference>
<comment type="catalytic activity">
    <reaction evidence="7 8">
        <text>5-phospho-beta-D-ribosylamine + L-glutamate + diphosphate = 5-phospho-alpha-D-ribose 1-diphosphate + L-glutamine + H2O</text>
        <dbReference type="Rhea" id="RHEA:14905"/>
        <dbReference type="ChEBI" id="CHEBI:15377"/>
        <dbReference type="ChEBI" id="CHEBI:29985"/>
        <dbReference type="ChEBI" id="CHEBI:33019"/>
        <dbReference type="ChEBI" id="CHEBI:58017"/>
        <dbReference type="ChEBI" id="CHEBI:58359"/>
        <dbReference type="ChEBI" id="CHEBI:58681"/>
        <dbReference type="EC" id="2.4.2.14"/>
    </reaction>
</comment>
<dbReference type="InterPro" id="IPR000836">
    <property type="entry name" value="PRTase_dom"/>
</dbReference>
<name>A0A9Q8MUH0_9LACO</name>
<accession>A0A9Q8MUH0</accession>
<comment type="caution">
    <text evidence="12">The sequence shown here is derived from an EMBL/GenBank/DDBJ whole genome shotgun (WGS) entry which is preliminary data.</text>
</comment>
<dbReference type="GO" id="GO:0004044">
    <property type="term" value="F:amidophosphoribosyltransferase activity"/>
    <property type="evidence" value="ECO:0007669"/>
    <property type="project" value="UniProtKB-UniRule"/>
</dbReference>
<keyword evidence="6 7" id="KW-0315">Glutamine amidotransferase</keyword>
<comment type="similarity">
    <text evidence="2 7 8">In the C-terminal section; belongs to the purine/pyrimidine phosphoribosyltransferase family.</text>
</comment>
<dbReference type="CDD" id="cd06223">
    <property type="entry name" value="PRTases_typeI"/>
    <property type="match status" value="1"/>
</dbReference>
<evidence type="ECO:0000313" key="12">
    <source>
        <dbReference type="EMBL" id="TPR45064.1"/>
    </source>
</evidence>
<dbReference type="InterPro" id="IPR035584">
    <property type="entry name" value="PurF_N"/>
</dbReference>
<evidence type="ECO:0000256" key="10">
    <source>
        <dbReference type="PIRSR" id="PIRSR000485-2"/>
    </source>
</evidence>
<feature type="binding site" evidence="7 10">
    <location>
        <position position="295"/>
    </location>
    <ligand>
        <name>Mg(2+)</name>
        <dbReference type="ChEBI" id="CHEBI:18420"/>
    </ligand>
</feature>
<sequence>MLHEIKSLNEECGIFGIFNAKDAAENAYLGMHSLQHRGQEGAGIISFDGNKVYAHKGQGLLSTVFKNQNNLDKLTGNSAIGHIRYATAGSRGLQNIQPFFFNDPKMPFAISHNGNLTNAETLRKDLSKNGAHFQADSDSELLGLLVMLDNHDKFIDRLKASLKKIRGGFAFIIMTAKGMTGVADPHGLRPIVLGQNKDGSYILCSETCALDQIGAKYIRDLQPGEMITINDNGYTINHFTKSQGLTVCSLEYIYFARADSVIHGVSVHEARKKMGVTIAQEHPVKADVVLGVPNSSLDAAIGYAQASGIPFDMGMIKNQYVARTFIEPTQDKRESGVSMKLAAVKSVVQGKDIILVDDSIVRGTTSKYIVKLLQAAGAKSIHVRIASPVIKYPCFYGVDIESKAELIGANKTVEEIRESIGADSLAYLSISGMIKSINIDSDNQYHGLCTAYFDVKYPTKLYDYQDKYDAETKQIEQSKGVK</sequence>
<keyword evidence="3 7" id="KW-0328">Glycosyltransferase</keyword>
<dbReference type="NCBIfam" id="TIGR01134">
    <property type="entry name" value="purF"/>
    <property type="match status" value="1"/>
</dbReference>
<keyword evidence="7 10" id="KW-0460">Magnesium</keyword>
<evidence type="ECO:0000256" key="2">
    <source>
        <dbReference type="ARBA" id="ARBA00010138"/>
    </source>
</evidence>
<organism evidence="12 13">
    <name type="scientific">Apilactobacillus micheneri</name>
    <dbReference type="NCBI Taxonomy" id="1899430"/>
    <lineage>
        <taxon>Bacteria</taxon>
        <taxon>Bacillati</taxon>
        <taxon>Bacillota</taxon>
        <taxon>Bacilli</taxon>
        <taxon>Lactobacillales</taxon>
        <taxon>Lactobacillaceae</taxon>
        <taxon>Apilactobacillus</taxon>
    </lineage>
</organism>
<dbReference type="GO" id="GO:0009113">
    <property type="term" value="P:purine nucleobase biosynthetic process"/>
    <property type="evidence" value="ECO:0007669"/>
    <property type="project" value="UniProtKB-UniRule"/>
</dbReference>
<evidence type="ECO:0000259" key="11">
    <source>
        <dbReference type="PROSITE" id="PS51278"/>
    </source>
</evidence>
<comment type="caution">
    <text evidence="7">Lacks conserved residue(s) required for the propagation of feature annotation.</text>
</comment>
<comment type="pathway">
    <text evidence="1 7 8">Purine metabolism; IMP biosynthesis via de novo pathway; N(1)-(5-phospho-D-ribosyl)glycinamide from 5-phospho-alpha-D-ribose 1-diphosphate: step 1/2.</text>
</comment>
<keyword evidence="5 7" id="KW-0658">Purine biosynthesis</keyword>
<reference evidence="12" key="1">
    <citation type="submission" date="2018-08" db="EMBL/GenBank/DDBJ databases">
        <title>Comparative genomics of wild bee and flower associated Lactobacillus reveals potential adaptation to the bee host.</title>
        <authorList>
            <person name="Vuong H.Q."/>
            <person name="Mcfrederick Q.S."/>
        </authorList>
    </citation>
    <scope>NUCLEOTIDE SEQUENCE</scope>
    <source>
        <strain evidence="12">HV_63</strain>
    </source>
</reference>
<dbReference type="AlphaFoldDB" id="A0A9Q8MUH0"/>
<keyword evidence="4 7" id="KW-0808">Transferase</keyword>
<dbReference type="PANTHER" id="PTHR11907">
    <property type="entry name" value="AMIDOPHOSPHORIBOSYLTRANSFERASE"/>
    <property type="match status" value="1"/>
</dbReference>
<protein>
    <recommendedName>
        <fullName evidence="7">Amidophosphoribosyltransferase</fullName>
        <shortName evidence="7">ATase</shortName>
        <ecNumber evidence="7">2.4.2.14</ecNumber>
    </recommendedName>
    <alternativeName>
        <fullName evidence="7">Glutamine phosphoribosylpyrophosphate amidotransferase</fullName>
        <shortName evidence="7">GPATase</shortName>
    </alternativeName>
</protein>
<keyword evidence="7 10" id="KW-0479">Metal-binding</keyword>
<dbReference type="InterPro" id="IPR029057">
    <property type="entry name" value="PRTase-like"/>
</dbReference>
<dbReference type="HAMAP" id="MF_01931">
    <property type="entry name" value="PurF"/>
    <property type="match status" value="1"/>
</dbReference>
<evidence type="ECO:0000256" key="3">
    <source>
        <dbReference type="ARBA" id="ARBA00022676"/>
    </source>
</evidence>
<dbReference type="GO" id="GO:0006189">
    <property type="term" value="P:'de novo' IMP biosynthetic process"/>
    <property type="evidence" value="ECO:0007669"/>
    <property type="project" value="UniProtKB-UniRule"/>
</dbReference>
<evidence type="ECO:0000256" key="8">
    <source>
        <dbReference type="PIRNR" id="PIRNR000485"/>
    </source>
</evidence>
<feature type="binding site" evidence="7 10">
    <location>
        <position position="358"/>
    </location>
    <ligand>
        <name>Mg(2+)</name>
        <dbReference type="ChEBI" id="CHEBI:18420"/>
    </ligand>
</feature>
<dbReference type="InterPro" id="IPR005854">
    <property type="entry name" value="PurF"/>
</dbReference>
<evidence type="ECO:0000256" key="5">
    <source>
        <dbReference type="ARBA" id="ARBA00022755"/>
    </source>
</evidence>
<evidence type="ECO:0000313" key="13">
    <source>
        <dbReference type="Proteomes" id="UP000784700"/>
    </source>
</evidence>
<gene>
    <name evidence="7" type="primary">purF</name>
    <name evidence="12" type="ORF">DY130_02410</name>
</gene>
<comment type="cofactor">
    <cofactor evidence="7 10">
        <name>Mg(2+)</name>
        <dbReference type="ChEBI" id="CHEBI:18420"/>
    </cofactor>
    <text evidence="7 10">Binds 1 Mg(2+) ion per subunit.</text>
</comment>
<dbReference type="CDD" id="cd00715">
    <property type="entry name" value="GPATase_N"/>
    <property type="match status" value="1"/>
</dbReference>
<evidence type="ECO:0000256" key="6">
    <source>
        <dbReference type="ARBA" id="ARBA00022962"/>
    </source>
</evidence>
<dbReference type="EC" id="2.4.2.14" evidence="7"/>
<dbReference type="SUPFAM" id="SSF56235">
    <property type="entry name" value="N-terminal nucleophile aminohydrolases (Ntn hydrolases)"/>
    <property type="match status" value="1"/>
</dbReference>
<dbReference type="RefSeq" id="WP_140936187.1">
    <property type="nucleotide sequence ID" value="NZ_QUBF01000002.1"/>
</dbReference>
<evidence type="ECO:0000256" key="7">
    <source>
        <dbReference type="HAMAP-Rule" id="MF_01931"/>
    </source>
</evidence>
<dbReference type="GO" id="GO:0000287">
    <property type="term" value="F:magnesium ion binding"/>
    <property type="evidence" value="ECO:0007669"/>
    <property type="project" value="UniProtKB-UniRule"/>
</dbReference>
<dbReference type="PIRSF" id="PIRSF000485">
    <property type="entry name" value="Amd_phspho_trans"/>
    <property type="match status" value="1"/>
</dbReference>